<feature type="transmembrane region" description="Helical" evidence="4">
    <location>
        <begin position="375"/>
        <end position="396"/>
    </location>
</feature>
<reference evidence="6" key="1">
    <citation type="submission" date="2023-03" db="EMBL/GenBank/DDBJ databases">
        <title>Chromosome-scale reference genome and RAD-based genetic map of yellow starthistle (Centaurea solstitialis) reveal putative structural variation and QTLs associated with invader traits.</title>
        <authorList>
            <person name="Reatini B."/>
            <person name="Cang F.A."/>
            <person name="Jiang Q."/>
            <person name="Mckibben M.T.W."/>
            <person name="Barker M.S."/>
            <person name="Rieseberg L.H."/>
            <person name="Dlugosch K.M."/>
        </authorList>
    </citation>
    <scope>NUCLEOTIDE SEQUENCE</scope>
    <source>
        <strain evidence="6">CAN-66</strain>
        <tissue evidence="6">Leaf</tissue>
    </source>
</reference>
<dbReference type="InterPro" id="IPR000535">
    <property type="entry name" value="MSP_dom"/>
</dbReference>
<protein>
    <recommendedName>
        <fullName evidence="5">MSP domain-containing protein</fullName>
    </recommendedName>
</protein>
<evidence type="ECO:0000313" key="7">
    <source>
        <dbReference type="Proteomes" id="UP001172457"/>
    </source>
</evidence>
<dbReference type="GO" id="GO:0090158">
    <property type="term" value="P:endoplasmic reticulum membrane organization"/>
    <property type="evidence" value="ECO:0007669"/>
    <property type="project" value="TreeGrafter"/>
</dbReference>
<dbReference type="PANTHER" id="PTHR10809">
    <property type="entry name" value="VESICLE-ASSOCIATED MEMBRANE PROTEIN-ASSOCIATED PROTEIN"/>
    <property type="match status" value="1"/>
</dbReference>
<evidence type="ECO:0000259" key="5">
    <source>
        <dbReference type="PROSITE" id="PS50202"/>
    </source>
</evidence>
<evidence type="ECO:0000256" key="2">
    <source>
        <dbReference type="SAM" id="Coils"/>
    </source>
</evidence>
<dbReference type="InterPro" id="IPR013783">
    <property type="entry name" value="Ig-like_fold"/>
</dbReference>
<comment type="similarity">
    <text evidence="1">Belongs to the VAMP-associated protein (VAP) (TC 9.B.17) family.</text>
</comment>
<dbReference type="InterPro" id="IPR016763">
    <property type="entry name" value="VAP"/>
</dbReference>
<keyword evidence="7" id="KW-1185">Reference proteome</keyword>
<keyword evidence="4" id="KW-0472">Membrane</keyword>
<feature type="compositionally biased region" description="Basic and acidic residues" evidence="3">
    <location>
        <begin position="220"/>
        <end position="263"/>
    </location>
</feature>
<proteinExistence type="inferred from homology"/>
<dbReference type="Proteomes" id="UP001172457">
    <property type="component" value="Chromosome 1"/>
</dbReference>
<feature type="coiled-coil region" evidence="2">
    <location>
        <begin position="318"/>
        <end position="355"/>
    </location>
</feature>
<dbReference type="GO" id="GO:0005789">
    <property type="term" value="C:endoplasmic reticulum membrane"/>
    <property type="evidence" value="ECO:0007669"/>
    <property type="project" value="InterPro"/>
</dbReference>
<dbReference type="GO" id="GO:0061817">
    <property type="term" value="P:endoplasmic reticulum-plasma membrane tethering"/>
    <property type="evidence" value="ECO:0007669"/>
    <property type="project" value="TreeGrafter"/>
</dbReference>
<dbReference type="AlphaFoldDB" id="A0AA38WU26"/>
<feature type="compositionally biased region" description="Low complexity" evidence="3">
    <location>
        <begin position="205"/>
        <end position="216"/>
    </location>
</feature>
<dbReference type="PANTHER" id="PTHR10809:SF156">
    <property type="entry name" value="MAJOR SPERM PROTEIN (MSP)"/>
    <property type="match status" value="1"/>
</dbReference>
<sequence length="399" mass="45367">MKQRNDGSCRWTETLMTTLVVGDAQVVGGRQRWSSAFVTNVGGQRWSSEGVVADVVFAEEEGLNISLLLFCDSCAKMKPEILEMKPQELRFIFELKKQSSCSIQMINKTDQHVGFKVKTTNPKKYCVRPNTGVIDPNSSCEFTVTMQAPKVAPPDWVCRDKFLVQSTFVPEGTKEEDITSHTFAKEDGKTVDEKRLKVVLIPGQESPESSPTNETSKLVQKNDGRELKDDVVQKHSSHAKVDEGIEMSKGEGESLEATRREELTMKRKDEDIKKKEETVKRKDEDVKRNEESVKRSKESIKRNNEPMQMNDTEELTLVKDLEETKSKVKELESKLSEAKTTILHLSEEKRSATQEKHFLQGELDLVRNKRHRAQVGFPMLFVFMVGIVSFYCGSLLKPK</sequence>
<keyword evidence="2" id="KW-0175">Coiled coil</keyword>
<evidence type="ECO:0000256" key="1">
    <source>
        <dbReference type="ARBA" id="ARBA00008932"/>
    </source>
</evidence>
<keyword evidence="4" id="KW-0812">Transmembrane</keyword>
<gene>
    <name evidence="6" type="ORF">OSB04_000810</name>
</gene>
<dbReference type="SUPFAM" id="SSF49354">
    <property type="entry name" value="PapD-like"/>
    <property type="match status" value="1"/>
</dbReference>
<feature type="region of interest" description="Disordered" evidence="3">
    <location>
        <begin position="201"/>
        <end position="263"/>
    </location>
</feature>
<evidence type="ECO:0000313" key="6">
    <source>
        <dbReference type="EMBL" id="KAJ9564844.1"/>
    </source>
</evidence>
<feature type="domain" description="MSP" evidence="5">
    <location>
        <begin position="81"/>
        <end position="201"/>
    </location>
</feature>
<comment type="caution">
    <text evidence="6">The sequence shown here is derived from an EMBL/GenBank/DDBJ whole genome shotgun (WGS) entry which is preliminary data.</text>
</comment>
<dbReference type="GO" id="GO:0005886">
    <property type="term" value="C:plasma membrane"/>
    <property type="evidence" value="ECO:0007669"/>
    <property type="project" value="TreeGrafter"/>
</dbReference>
<feature type="region of interest" description="Disordered" evidence="3">
    <location>
        <begin position="277"/>
        <end position="302"/>
    </location>
</feature>
<name>A0AA38WU26_9ASTR</name>
<dbReference type="Gene3D" id="2.60.40.10">
    <property type="entry name" value="Immunoglobulins"/>
    <property type="match status" value="1"/>
</dbReference>
<dbReference type="InterPro" id="IPR008962">
    <property type="entry name" value="PapD-like_sf"/>
</dbReference>
<dbReference type="EMBL" id="JARYMX010000001">
    <property type="protein sequence ID" value="KAJ9564844.1"/>
    <property type="molecule type" value="Genomic_DNA"/>
</dbReference>
<dbReference type="FunFam" id="2.60.40.10:FF:000813">
    <property type="entry name" value="Vesicle-associated protein 1-1"/>
    <property type="match status" value="1"/>
</dbReference>
<dbReference type="PROSITE" id="PS50202">
    <property type="entry name" value="MSP"/>
    <property type="match status" value="1"/>
</dbReference>
<accession>A0AA38WU26</accession>
<dbReference type="Pfam" id="PF00635">
    <property type="entry name" value="Motile_Sperm"/>
    <property type="match status" value="1"/>
</dbReference>
<evidence type="ECO:0000256" key="3">
    <source>
        <dbReference type="SAM" id="MobiDB-lite"/>
    </source>
</evidence>
<organism evidence="6 7">
    <name type="scientific">Centaurea solstitialis</name>
    <name type="common">yellow star-thistle</name>
    <dbReference type="NCBI Taxonomy" id="347529"/>
    <lineage>
        <taxon>Eukaryota</taxon>
        <taxon>Viridiplantae</taxon>
        <taxon>Streptophyta</taxon>
        <taxon>Embryophyta</taxon>
        <taxon>Tracheophyta</taxon>
        <taxon>Spermatophyta</taxon>
        <taxon>Magnoliopsida</taxon>
        <taxon>eudicotyledons</taxon>
        <taxon>Gunneridae</taxon>
        <taxon>Pentapetalae</taxon>
        <taxon>asterids</taxon>
        <taxon>campanulids</taxon>
        <taxon>Asterales</taxon>
        <taxon>Asteraceae</taxon>
        <taxon>Carduoideae</taxon>
        <taxon>Cardueae</taxon>
        <taxon>Centaureinae</taxon>
        <taxon>Centaurea</taxon>
    </lineage>
</organism>
<keyword evidence="4" id="KW-1133">Transmembrane helix</keyword>
<evidence type="ECO:0000256" key="4">
    <source>
        <dbReference type="SAM" id="Phobius"/>
    </source>
</evidence>